<dbReference type="STRING" id="1249552.PS2015_262"/>
<feature type="domain" description="HTH cro/C1-type" evidence="1">
    <location>
        <begin position="43"/>
        <end position="97"/>
    </location>
</feature>
<dbReference type="Gene3D" id="1.10.260.40">
    <property type="entry name" value="lambda repressor-like DNA-binding domains"/>
    <property type="match status" value="1"/>
</dbReference>
<accession>A0A0S2K9H9</accession>
<organism evidence="2 3">
    <name type="scientific">Pseudohongiella spirulinae</name>
    <dbReference type="NCBI Taxonomy" id="1249552"/>
    <lineage>
        <taxon>Bacteria</taxon>
        <taxon>Pseudomonadati</taxon>
        <taxon>Pseudomonadota</taxon>
        <taxon>Gammaproteobacteria</taxon>
        <taxon>Pseudomonadales</taxon>
        <taxon>Pseudohongiellaceae</taxon>
        <taxon>Pseudohongiella</taxon>
    </lineage>
</organism>
<keyword evidence="3" id="KW-1185">Reference proteome</keyword>
<evidence type="ECO:0000313" key="3">
    <source>
        <dbReference type="Proteomes" id="UP000065641"/>
    </source>
</evidence>
<dbReference type="CDD" id="cd00093">
    <property type="entry name" value="HTH_XRE"/>
    <property type="match status" value="1"/>
</dbReference>
<dbReference type="AlphaFoldDB" id="A0A0S2K9H9"/>
<dbReference type="SMART" id="SM00530">
    <property type="entry name" value="HTH_XRE"/>
    <property type="match status" value="1"/>
</dbReference>
<dbReference type="PROSITE" id="PS50943">
    <property type="entry name" value="HTH_CROC1"/>
    <property type="match status" value="1"/>
</dbReference>
<dbReference type="RefSeq" id="WP_058020468.1">
    <property type="nucleotide sequence ID" value="NZ_CP013189.1"/>
</dbReference>
<dbReference type="InterPro" id="IPR001387">
    <property type="entry name" value="Cro/C1-type_HTH"/>
</dbReference>
<reference evidence="2 3" key="1">
    <citation type="submission" date="2015-11" db="EMBL/GenBank/DDBJ databases">
        <authorList>
            <person name="Zhang Y."/>
            <person name="Guo Z."/>
        </authorList>
    </citation>
    <scope>NUCLEOTIDE SEQUENCE [LARGE SCALE GENOMIC DNA]</scope>
    <source>
        <strain evidence="2 3">KCTC 32221</strain>
    </source>
</reference>
<dbReference type="GO" id="GO:0003677">
    <property type="term" value="F:DNA binding"/>
    <property type="evidence" value="ECO:0007669"/>
    <property type="project" value="InterPro"/>
</dbReference>
<dbReference type="EMBL" id="CP013189">
    <property type="protein sequence ID" value="ALO44954.1"/>
    <property type="molecule type" value="Genomic_DNA"/>
</dbReference>
<dbReference type="Proteomes" id="UP000065641">
    <property type="component" value="Chromosome"/>
</dbReference>
<dbReference type="InterPro" id="IPR010982">
    <property type="entry name" value="Lambda_DNA-bd_dom_sf"/>
</dbReference>
<sequence>MQVSKRTKLEAAGWKVGSADEFLGLTPEESAYIEMKLALSHTLRQRRLDNKLSQFELAKMVHSSQSRIAKMEAGDPSVSIDLIMKSLLALGASPKDVAKAISAGEPHAA</sequence>
<dbReference type="KEGG" id="pspi:PS2015_262"/>
<dbReference type="OrthoDB" id="5738376at2"/>
<protein>
    <submittedName>
        <fullName evidence="2">Transcriptional regulator</fullName>
    </submittedName>
</protein>
<dbReference type="SUPFAM" id="SSF47413">
    <property type="entry name" value="lambda repressor-like DNA-binding domains"/>
    <property type="match status" value="1"/>
</dbReference>
<proteinExistence type="predicted"/>
<name>A0A0S2K9H9_9GAMM</name>
<evidence type="ECO:0000313" key="2">
    <source>
        <dbReference type="EMBL" id="ALO44954.1"/>
    </source>
</evidence>
<gene>
    <name evidence="2" type="ORF">PS2015_262</name>
</gene>
<evidence type="ECO:0000259" key="1">
    <source>
        <dbReference type="PROSITE" id="PS50943"/>
    </source>
</evidence>
<dbReference type="Pfam" id="PF01381">
    <property type="entry name" value="HTH_3"/>
    <property type="match status" value="1"/>
</dbReference>